<evidence type="ECO:0000259" key="7">
    <source>
        <dbReference type="Pfam" id="PF00441"/>
    </source>
</evidence>
<dbReference type="EMBL" id="JABMOJ010000261">
    <property type="protein sequence ID" value="NQV65090.1"/>
    <property type="molecule type" value="Genomic_DNA"/>
</dbReference>
<evidence type="ECO:0000256" key="2">
    <source>
        <dbReference type="ARBA" id="ARBA00009347"/>
    </source>
</evidence>
<dbReference type="InterPro" id="IPR013786">
    <property type="entry name" value="AcylCoA_DH/ox_N"/>
</dbReference>
<keyword evidence="5 6" id="KW-0560">Oxidoreductase</keyword>
<evidence type="ECO:0000313" key="10">
    <source>
        <dbReference type="EMBL" id="NQV65090.1"/>
    </source>
</evidence>
<evidence type="ECO:0000256" key="4">
    <source>
        <dbReference type="ARBA" id="ARBA00022827"/>
    </source>
</evidence>
<comment type="similarity">
    <text evidence="2 6">Belongs to the acyl-CoA dehydrogenase family.</text>
</comment>
<dbReference type="Gene3D" id="1.10.540.10">
    <property type="entry name" value="Acyl-CoA dehydrogenase/oxidase, N-terminal domain"/>
    <property type="match status" value="1"/>
</dbReference>
<dbReference type="InterPro" id="IPR036250">
    <property type="entry name" value="AcylCo_DH-like_C"/>
</dbReference>
<evidence type="ECO:0000256" key="6">
    <source>
        <dbReference type="RuleBase" id="RU362125"/>
    </source>
</evidence>
<keyword evidence="4 6" id="KW-0274">FAD</keyword>
<dbReference type="Pfam" id="PF00441">
    <property type="entry name" value="Acyl-CoA_dh_1"/>
    <property type="match status" value="1"/>
</dbReference>
<evidence type="ECO:0000259" key="8">
    <source>
        <dbReference type="Pfam" id="PF02770"/>
    </source>
</evidence>
<dbReference type="SUPFAM" id="SSF47203">
    <property type="entry name" value="Acyl-CoA dehydrogenase C-terminal domain-like"/>
    <property type="match status" value="1"/>
</dbReference>
<comment type="cofactor">
    <cofactor evidence="1 6">
        <name>FAD</name>
        <dbReference type="ChEBI" id="CHEBI:57692"/>
    </cofactor>
</comment>
<dbReference type="AlphaFoldDB" id="A0A972VVM6"/>
<dbReference type="Gene3D" id="1.20.140.10">
    <property type="entry name" value="Butyryl-CoA Dehydrogenase, subunit A, domain 3"/>
    <property type="match status" value="1"/>
</dbReference>
<dbReference type="InterPro" id="IPR009100">
    <property type="entry name" value="AcylCoA_DH/oxidase_NM_dom_sf"/>
</dbReference>
<proteinExistence type="inferred from homology"/>
<evidence type="ECO:0000259" key="9">
    <source>
        <dbReference type="Pfam" id="PF02771"/>
    </source>
</evidence>
<dbReference type="PANTHER" id="PTHR43292">
    <property type="entry name" value="ACYL-COA DEHYDROGENASE"/>
    <property type="match status" value="1"/>
</dbReference>
<dbReference type="GO" id="GO:0016627">
    <property type="term" value="F:oxidoreductase activity, acting on the CH-CH group of donors"/>
    <property type="evidence" value="ECO:0007669"/>
    <property type="project" value="InterPro"/>
</dbReference>
<reference evidence="10" key="1">
    <citation type="submission" date="2020-05" db="EMBL/GenBank/DDBJ databases">
        <title>Sulfur intermediates as new biogeochemical hubs in an aquatic model microbial ecosystem.</title>
        <authorList>
            <person name="Vigneron A."/>
        </authorList>
    </citation>
    <scope>NUCLEOTIDE SEQUENCE</scope>
    <source>
        <strain evidence="10">Bin.250</strain>
    </source>
</reference>
<gene>
    <name evidence="10" type="ORF">HQ497_06985</name>
</gene>
<organism evidence="10 11">
    <name type="scientific">SAR86 cluster bacterium</name>
    <dbReference type="NCBI Taxonomy" id="2030880"/>
    <lineage>
        <taxon>Bacteria</taxon>
        <taxon>Pseudomonadati</taxon>
        <taxon>Pseudomonadota</taxon>
        <taxon>Gammaproteobacteria</taxon>
        <taxon>SAR86 cluster</taxon>
    </lineage>
</organism>
<keyword evidence="3 6" id="KW-0285">Flavoprotein</keyword>
<dbReference type="Pfam" id="PF02770">
    <property type="entry name" value="Acyl-CoA_dh_M"/>
    <property type="match status" value="1"/>
</dbReference>
<comment type="caution">
    <text evidence="10">The sequence shown here is derived from an EMBL/GenBank/DDBJ whole genome shotgun (WGS) entry which is preliminary data.</text>
</comment>
<evidence type="ECO:0000256" key="5">
    <source>
        <dbReference type="ARBA" id="ARBA00023002"/>
    </source>
</evidence>
<dbReference type="InterPro" id="IPR006091">
    <property type="entry name" value="Acyl-CoA_Oxase/DH_mid-dom"/>
</dbReference>
<accession>A0A972VVM6</accession>
<name>A0A972VVM6_9GAMM</name>
<dbReference type="GO" id="GO:0050660">
    <property type="term" value="F:flavin adenine dinucleotide binding"/>
    <property type="evidence" value="ECO:0007669"/>
    <property type="project" value="InterPro"/>
</dbReference>
<dbReference type="InterPro" id="IPR052161">
    <property type="entry name" value="Mycobact_Acyl-CoA_DH"/>
</dbReference>
<feature type="domain" description="Acyl-CoA oxidase/dehydrogenase middle" evidence="8">
    <location>
        <begin position="125"/>
        <end position="219"/>
    </location>
</feature>
<dbReference type="InterPro" id="IPR009075">
    <property type="entry name" value="AcylCo_DH/oxidase_C"/>
</dbReference>
<dbReference type="Pfam" id="PF02771">
    <property type="entry name" value="Acyl-CoA_dh_N"/>
    <property type="match status" value="1"/>
</dbReference>
<dbReference type="InterPro" id="IPR046373">
    <property type="entry name" value="Acyl-CoA_Oxase/DH_mid-dom_sf"/>
</dbReference>
<dbReference type="Proteomes" id="UP000754644">
    <property type="component" value="Unassembled WGS sequence"/>
</dbReference>
<feature type="domain" description="Acyl-CoA dehydrogenase/oxidase N-terminal" evidence="9">
    <location>
        <begin position="8"/>
        <end position="117"/>
    </location>
</feature>
<sequence>MDMNFNADDEHFRTEVRDFFAHQYPQDLITKAASAFVLEKADYQRSEQALAAKGWLCVNWPKEQGGTGWNANQKYIFDQELELAGAINPVPMGVIYVGPVICAFGTPAQQARWLPGIQQSTTFWAQGYSEPGSGSDLASLQCRATLDGDSYVVEGTKIWTSLAQHADWIFLLVRTSHESVKQQGITFLCTPMNAPGIEVHPITTIDGRHHLNRVTFDQVRVPVDNRIGDVGEGWRYANFLLGNERTSYAHVAGKRMQMAATRALAEQHPALADDDTFWQAFNALEVRLNALDITVLRVLSSLKDGASPGNESSILKILATEIAQDITALSMQAQGYPAQAAVHTDMPSEAAAKATADYMGTRGQTIYGGANEIQKNIIAKRVLGL</sequence>
<dbReference type="SUPFAM" id="SSF56645">
    <property type="entry name" value="Acyl-CoA dehydrogenase NM domain-like"/>
    <property type="match status" value="1"/>
</dbReference>
<evidence type="ECO:0000256" key="1">
    <source>
        <dbReference type="ARBA" id="ARBA00001974"/>
    </source>
</evidence>
<protein>
    <submittedName>
        <fullName evidence="10">Acyl-CoA dehydrogenase family protein</fullName>
    </submittedName>
</protein>
<dbReference type="PANTHER" id="PTHR43292:SF3">
    <property type="entry name" value="ACYL-COA DEHYDROGENASE FADE29"/>
    <property type="match status" value="1"/>
</dbReference>
<feature type="domain" description="Acyl-CoA dehydrogenase/oxidase C-terminal" evidence="7">
    <location>
        <begin position="231"/>
        <end position="383"/>
    </location>
</feature>
<dbReference type="GO" id="GO:0005886">
    <property type="term" value="C:plasma membrane"/>
    <property type="evidence" value="ECO:0007669"/>
    <property type="project" value="TreeGrafter"/>
</dbReference>
<evidence type="ECO:0000313" key="11">
    <source>
        <dbReference type="Proteomes" id="UP000754644"/>
    </source>
</evidence>
<dbReference type="InterPro" id="IPR037069">
    <property type="entry name" value="AcylCoA_DH/ox_N_sf"/>
</dbReference>
<evidence type="ECO:0000256" key="3">
    <source>
        <dbReference type="ARBA" id="ARBA00022630"/>
    </source>
</evidence>
<dbReference type="Gene3D" id="2.40.110.10">
    <property type="entry name" value="Butyryl-CoA Dehydrogenase, subunit A, domain 2"/>
    <property type="match status" value="1"/>
</dbReference>